<accession>A0A8K0UMR5</accession>
<protein>
    <recommendedName>
        <fullName evidence="1">N-acetyltransferase domain-containing protein</fullName>
    </recommendedName>
</protein>
<dbReference type="Gene3D" id="3.40.630.30">
    <property type="match status" value="1"/>
</dbReference>
<dbReference type="InterPro" id="IPR016181">
    <property type="entry name" value="Acyl_CoA_acyltransferase"/>
</dbReference>
<name>A0A8K0UMR5_9AGAR</name>
<dbReference type="EMBL" id="JAEVFJ010000016">
    <property type="protein sequence ID" value="KAH8100203.1"/>
    <property type="molecule type" value="Genomic_DNA"/>
</dbReference>
<evidence type="ECO:0000313" key="2">
    <source>
        <dbReference type="EMBL" id="KAH8100203.1"/>
    </source>
</evidence>
<keyword evidence="3" id="KW-1185">Reference proteome</keyword>
<evidence type="ECO:0000259" key="1">
    <source>
        <dbReference type="Pfam" id="PF00583"/>
    </source>
</evidence>
<proteinExistence type="predicted"/>
<reference evidence="2" key="1">
    <citation type="journal article" date="2021" name="New Phytol.">
        <title>Evolutionary innovations through gain and loss of genes in the ectomycorrhizal Boletales.</title>
        <authorList>
            <person name="Wu G."/>
            <person name="Miyauchi S."/>
            <person name="Morin E."/>
            <person name="Kuo A."/>
            <person name="Drula E."/>
            <person name="Varga T."/>
            <person name="Kohler A."/>
            <person name="Feng B."/>
            <person name="Cao Y."/>
            <person name="Lipzen A."/>
            <person name="Daum C."/>
            <person name="Hundley H."/>
            <person name="Pangilinan J."/>
            <person name="Johnson J."/>
            <person name="Barry K."/>
            <person name="LaButti K."/>
            <person name="Ng V."/>
            <person name="Ahrendt S."/>
            <person name="Min B."/>
            <person name="Choi I.G."/>
            <person name="Park H."/>
            <person name="Plett J.M."/>
            <person name="Magnuson J."/>
            <person name="Spatafora J.W."/>
            <person name="Nagy L.G."/>
            <person name="Henrissat B."/>
            <person name="Grigoriev I.V."/>
            <person name="Yang Z.L."/>
            <person name="Xu J."/>
            <person name="Martin F.M."/>
        </authorList>
    </citation>
    <scope>NUCLEOTIDE SEQUENCE</scope>
    <source>
        <strain evidence="2">KKN 215</strain>
    </source>
</reference>
<dbReference type="AlphaFoldDB" id="A0A8K0UMR5"/>
<dbReference type="InterPro" id="IPR052523">
    <property type="entry name" value="Trichothecene_AcTrans"/>
</dbReference>
<dbReference type="SUPFAM" id="SSF55729">
    <property type="entry name" value="Acyl-CoA N-acyltransferases (Nat)"/>
    <property type="match status" value="1"/>
</dbReference>
<dbReference type="CDD" id="cd04301">
    <property type="entry name" value="NAT_SF"/>
    <property type="match status" value="1"/>
</dbReference>
<dbReference type="GO" id="GO:0016747">
    <property type="term" value="F:acyltransferase activity, transferring groups other than amino-acyl groups"/>
    <property type="evidence" value="ECO:0007669"/>
    <property type="project" value="InterPro"/>
</dbReference>
<dbReference type="OrthoDB" id="4738875at2759"/>
<dbReference type="PANTHER" id="PTHR42791">
    <property type="entry name" value="GNAT FAMILY ACETYLTRANSFERASE"/>
    <property type="match status" value="1"/>
</dbReference>
<dbReference type="InterPro" id="IPR000182">
    <property type="entry name" value="GNAT_dom"/>
</dbReference>
<dbReference type="PANTHER" id="PTHR42791:SF1">
    <property type="entry name" value="N-ACETYLTRANSFERASE DOMAIN-CONTAINING PROTEIN"/>
    <property type="match status" value="1"/>
</dbReference>
<comment type="caution">
    <text evidence="2">The sequence shown here is derived from an EMBL/GenBank/DDBJ whole genome shotgun (WGS) entry which is preliminary data.</text>
</comment>
<dbReference type="Proteomes" id="UP000813824">
    <property type="component" value="Unassembled WGS sequence"/>
</dbReference>
<sequence length="207" mass="22980">MATSDLTFRLARLEDLDEITQVATAAYGSTSGLMRAATGDNVKDLAVPFHRATIGAMQVAGENWIALDGDKIVALAGWFLPGNILNPDDPVQAAAGFEDFCAKMTPELEKWWESFLPQYNEMCRKALGADRVKDMWQLQMLCTHPDYQRRGIASRLVKHKENLVLLPVTLVFQNGSLIYLQIASEGKEMRLETGYPHGVSVLLVSRP</sequence>
<gene>
    <name evidence="2" type="ORF">BXZ70DRAFT_175069</name>
</gene>
<dbReference type="Pfam" id="PF00583">
    <property type="entry name" value="Acetyltransf_1"/>
    <property type="match status" value="1"/>
</dbReference>
<evidence type="ECO:0000313" key="3">
    <source>
        <dbReference type="Proteomes" id="UP000813824"/>
    </source>
</evidence>
<organism evidence="2 3">
    <name type="scientific">Cristinia sonorae</name>
    <dbReference type="NCBI Taxonomy" id="1940300"/>
    <lineage>
        <taxon>Eukaryota</taxon>
        <taxon>Fungi</taxon>
        <taxon>Dikarya</taxon>
        <taxon>Basidiomycota</taxon>
        <taxon>Agaricomycotina</taxon>
        <taxon>Agaricomycetes</taxon>
        <taxon>Agaricomycetidae</taxon>
        <taxon>Agaricales</taxon>
        <taxon>Pleurotineae</taxon>
        <taxon>Stephanosporaceae</taxon>
        <taxon>Cristinia</taxon>
    </lineage>
</organism>
<feature type="domain" description="N-acetyltransferase" evidence="1">
    <location>
        <begin position="128"/>
        <end position="159"/>
    </location>
</feature>